<dbReference type="SUPFAM" id="SSF56112">
    <property type="entry name" value="Protein kinase-like (PK-like)"/>
    <property type="match status" value="1"/>
</dbReference>
<dbReference type="Gramene" id="Mp4g03240.1">
    <property type="protein sequence ID" value="Mp4g03240.1.cds"/>
    <property type="gene ID" value="Mp4g03240"/>
</dbReference>
<dbReference type="AlphaFoldDB" id="A0A2R6W2U3"/>
<dbReference type="OMA" id="AFTRNEM"/>
<dbReference type="FunFam" id="3.30.200.20:FF:000394">
    <property type="entry name" value="Leucine-rich repeat receptor-like protein kinase"/>
    <property type="match status" value="1"/>
</dbReference>
<reference evidence="3" key="2">
    <citation type="submission" date="2017-12" db="EMBL/GenBank/DDBJ databases">
        <title>WGS assembly of Marchantia polymorpha.</title>
        <authorList>
            <person name="Bowman J.L."/>
            <person name="Kohchi T."/>
            <person name="Yamato K.T."/>
            <person name="Jenkins J."/>
            <person name="Shu S."/>
            <person name="Ishizaki K."/>
            <person name="Yamaoka S."/>
            <person name="Nishihama R."/>
            <person name="Nakamura Y."/>
            <person name="Berger F."/>
            <person name="Adam C."/>
            <person name="Aki S.S."/>
            <person name="Althoff F."/>
            <person name="Araki T."/>
            <person name="Arteaga-Vazquez M.A."/>
            <person name="Balasubrmanian S."/>
            <person name="Bauer D."/>
            <person name="Boehm C.R."/>
            <person name="Briginshaw L."/>
            <person name="Caballero-Perez J."/>
            <person name="Catarino B."/>
            <person name="Chen F."/>
            <person name="Chiyoda S."/>
            <person name="Chovatia M."/>
            <person name="Davies K.M."/>
            <person name="Delmans M."/>
            <person name="Demura T."/>
            <person name="Dierschke T."/>
            <person name="Dolan L."/>
            <person name="Dorantes-Acosta A.E."/>
            <person name="Eklund D.M."/>
            <person name="Florent S.N."/>
            <person name="Flores-Sandoval E."/>
            <person name="Fujiyama A."/>
            <person name="Fukuzawa H."/>
            <person name="Galik B."/>
            <person name="Grimanelli D."/>
            <person name="Grimwood J."/>
            <person name="Grossniklaus U."/>
            <person name="Hamada T."/>
            <person name="Haseloff J."/>
            <person name="Hetherington A.J."/>
            <person name="Higo A."/>
            <person name="Hirakawa Y."/>
            <person name="Hundley H.N."/>
            <person name="Ikeda Y."/>
            <person name="Inoue K."/>
            <person name="Inoue S."/>
            <person name="Ishida S."/>
            <person name="Jia Q."/>
            <person name="Kakita M."/>
            <person name="Kanazawa T."/>
            <person name="Kawai Y."/>
            <person name="Kawashima T."/>
            <person name="Kennedy M."/>
            <person name="Kinose K."/>
            <person name="Kinoshita T."/>
            <person name="Kohara Y."/>
            <person name="Koide E."/>
            <person name="Komatsu K."/>
            <person name="Kopischke S."/>
            <person name="Kubo M."/>
            <person name="Kyozuka J."/>
            <person name="Lagercrantz U."/>
            <person name="Lin S.S."/>
            <person name="Lindquist E."/>
            <person name="Lipzen A.M."/>
            <person name="Lu C."/>
            <person name="Luna E.D."/>
            <person name="Martienssen R.A."/>
            <person name="Minamino N."/>
            <person name="Mizutani M."/>
            <person name="Mizutani M."/>
            <person name="Mochizuki N."/>
            <person name="Monte I."/>
            <person name="Mosher R."/>
            <person name="Nagasaki H."/>
            <person name="Nakagami H."/>
            <person name="Naramoto S."/>
            <person name="Nishitani K."/>
            <person name="Ohtani M."/>
            <person name="Okamoto T."/>
            <person name="Okumura M."/>
            <person name="Phillips J."/>
            <person name="Pollak B."/>
            <person name="Reinders A."/>
            <person name="Roevekamp M."/>
            <person name="Sano R."/>
            <person name="Sawa S."/>
            <person name="Schmid M.W."/>
            <person name="Shirakawa M."/>
            <person name="Solano R."/>
            <person name="Spunde A."/>
            <person name="Suetsugu N."/>
            <person name="Sugano S."/>
            <person name="Sugiyama A."/>
            <person name="Sun R."/>
            <person name="Suzuki Y."/>
            <person name="Takenaka M."/>
            <person name="Takezawa D."/>
            <person name="Tomogane H."/>
            <person name="Tsuzuki M."/>
            <person name="Ueda T."/>
            <person name="Umeda M."/>
            <person name="Ward J.M."/>
            <person name="Watanabe Y."/>
            <person name="Yazaki K."/>
            <person name="Yokoyama R."/>
            <person name="Yoshitake Y."/>
            <person name="Yotsui I."/>
            <person name="Zachgo S."/>
            <person name="Schmutz J."/>
        </authorList>
    </citation>
    <scope>NUCLEOTIDE SEQUENCE [LARGE SCALE GENOMIC DNA]</scope>
    <source>
        <strain evidence="3">Tak-1</strain>
    </source>
</reference>
<dbReference type="GO" id="GO:0005524">
    <property type="term" value="F:ATP binding"/>
    <property type="evidence" value="ECO:0007669"/>
    <property type="project" value="UniProtKB-UniRule"/>
</dbReference>
<dbReference type="InterPro" id="IPR017441">
    <property type="entry name" value="Protein_kinase_ATP_BS"/>
</dbReference>
<evidence type="ECO:0000256" key="1">
    <source>
        <dbReference type="PROSITE-ProRule" id="PRU10141"/>
    </source>
</evidence>
<dbReference type="OrthoDB" id="8891264at2759"/>
<dbReference type="InterPro" id="IPR000719">
    <property type="entry name" value="Prot_kinase_dom"/>
</dbReference>
<evidence type="ECO:0000259" key="2">
    <source>
        <dbReference type="PROSITE" id="PS50011"/>
    </source>
</evidence>
<proteinExistence type="predicted"/>
<dbReference type="PANTHER" id="PTHR45631">
    <property type="entry name" value="OS07G0107800 PROTEIN-RELATED"/>
    <property type="match status" value="1"/>
</dbReference>
<name>A0A2R6W2U3_MARPO</name>
<evidence type="ECO:0000313" key="5">
    <source>
        <dbReference type="Proteomes" id="UP000244005"/>
    </source>
</evidence>
<keyword evidence="1" id="KW-0067">ATP-binding</keyword>
<dbReference type="GO" id="GO:0004713">
    <property type="term" value="F:protein tyrosine kinase activity"/>
    <property type="evidence" value="ECO:0007669"/>
    <property type="project" value="InterPro"/>
</dbReference>
<keyword evidence="5" id="KW-1185">Reference proteome</keyword>
<dbReference type="Proteomes" id="UP000244005">
    <property type="component" value="Unassembled WGS sequence"/>
</dbReference>
<evidence type="ECO:0000313" key="3">
    <source>
        <dbReference type="EMBL" id="PTQ28132.1"/>
    </source>
</evidence>
<dbReference type="PROSITE" id="PS50011">
    <property type="entry name" value="PROTEIN_KINASE_DOM"/>
    <property type="match status" value="1"/>
</dbReference>
<protein>
    <recommendedName>
        <fullName evidence="2">Protein kinase domain-containing protein</fullName>
    </recommendedName>
</protein>
<sequence>MPDEILEHHILQEKGAVAPSSRSGASTAGHVNQARGFFLAEVQRATNGYEKKIGEGGFGLVYHGKLPDGSEVAVKVNSEKSGQGTTEFINEVSLLSRVHHRNLVSLVGYCEESGQQSLVYEYMSKGTLREHLYGKDMKGTLTWTERLNIAIDAAKGTRLPPNEAQIRVSTQRSRRDFSLGYR</sequence>
<dbReference type="PROSITE" id="PS00107">
    <property type="entry name" value="PROTEIN_KINASE_ATP"/>
    <property type="match status" value="1"/>
</dbReference>
<dbReference type="EMBL" id="KZ772842">
    <property type="protein sequence ID" value="PTQ28141.1"/>
    <property type="molecule type" value="Genomic_DNA"/>
</dbReference>
<evidence type="ECO:0000313" key="4">
    <source>
        <dbReference type="EMBL" id="PTQ28141.1"/>
    </source>
</evidence>
<dbReference type="InterPro" id="IPR011009">
    <property type="entry name" value="Kinase-like_dom_sf"/>
</dbReference>
<feature type="binding site" evidence="1">
    <location>
        <position position="75"/>
    </location>
    <ligand>
        <name>ATP</name>
        <dbReference type="ChEBI" id="CHEBI:30616"/>
    </ligand>
</feature>
<dbReference type="Gene3D" id="1.10.510.10">
    <property type="entry name" value="Transferase(Phosphotransferase) domain 1"/>
    <property type="match status" value="1"/>
</dbReference>
<dbReference type="InterPro" id="IPR020635">
    <property type="entry name" value="Tyr_kinase_cat_dom"/>
</dbReference>
<gene>
    <name evidence="3" type="ORF">MARPO_0172s0004</name>
    <name evidence="4" type="ORF">MARPO_0172s0013</name>
</gene>
<dbReference type="PANTHER" id="PTHR45631:SF68">
    <property type="entry name" value="REPEAT FAMILY PROTEIN, PUTATIVE, EXPRESSED-RELATED"/>
    <property type="match status" value="1"/>
</dbReference>
<dbReference type="EMBL" id="KZ772842">
    <property type="protein sequence ID" value="PTQ28132.1"/>
    <property type="molecule type" value="Genomic_DNA"/>
</dbReference>
<reference evidence="5" key="1">
    <citation type="journal article" date="2017" name="Cell">
        <title>Insights into land plant evolution garnered from the Marchantia polymorpha genome.</title>
        <authorList>
            <person name="Bowman J.L."/>
            <person name="Kohchi T."/>
            <person name="Yamato K.T."/>
            <person name="Jenkins J."/>
            <person name="Shu S."/>
            <person name="Ishizaki K."/>
            <person name="Yamaoka S."/>
            <person name="Nishihama R."/>
            <person name="Nakamura Y."/>
            <person name="Berger F."/>
            <person name="Adam C."/>
            <person name="Aki S.S."/>
            <person name="Althoff F."/>
            <person name="Araki T."/>
            <person name="Arteaga-Vazquez M.A."/>
            <person name="Balasubrmanian S."/>
            <person name="Barry K."/>
            <person name="Bauer D."/>
            <person name="Boehm C.R."/>
            <person name="Briginshaw L."/>
            <person name="Caballero-Perez J."/>
            <person name="Catarino B."/>
            <person name="Chen F."/>
            <person name="Chiyoda S."/>
            <person name="Chovatia M."/>
            <person name="Davies K.M."/>
            <person name="Delmans M."/>
            <person name="Demura T."/>
            <person name="Dierschke T."/>
            <person name="Dolan L."/>
            <person name="Dorantes-Acosta A.E."/>
            <person name="Eklund D.M."/>
            <person name="Florent S.N."/>
            <person name="Flores-Sandoval E."/>
            <person name="Fujiyama A."/>
            <person name="Fukuzawa H."/>
            <person name="Galik B."/>
            <person name="Grimanelli D."/>
            <person name="Grimwood J."/>
            <person name="Grossniklaus U."/>
            <person name="Hamada T."/>
            <person name="Haseloff J."/>
            <person name="Hetherington A.J."/>
            <person name="Higo A."/>
            <person name="Hirakawa Y."/>
            <person name="Hundley H.N."/>
            <person name="Ikeda Y."/>
            <person name="Inoue K."/>
            <person name="Inoue S.I."/>
            <person name="Ishida S."/>
            <person name="Jia Q."/>
            <person name="Kakita M."/>
            <person name="Kanazawa T."/>
            <person name="Kawai Y."/>
            <person name="Kawashima T."/>
            <person name="Kennedy M."/>
            <person name="Kinose K."/>
            <person name="Kinoshita T."/>
            <person name="Kohara Y."/>
            <person name="Koide E."/>
            <person name="Komatsu K."/>
            <person name="Kopischke S."/>
            <person name="Kubo M."/>
            <person name="Kyozuka J."/>
            <person name="Lagercrantz U."/>
            <person name="Lin S.S."/>
            <person name="Lindquist E."/>
            <person name="Lipzen A.M."/>
            <person name="Lu C.W."/>
            <person name="De Luna E."/>
            <person name="Martienssen R.A."/>
            <person name="Minamino N."/>
            <person name="Mizutani M."/>
            <person name="Mizutani M."/>
            <person name="Mochizuki N."/>
            <person name="Monte I."/>
            <person name="Mosher R."/>
            <person name="Nagasaki H."/>
            <person name="Nakagami H."/>
            <person name="Naramoto S."/>
            <person name="Nishitani K."/>
            <person name="Ohtani M."/>
            <person name="Okamoto T."/>
            <person name="Okumura M."/>
            <person name="Phillips J."/>
            <person name="Pollak B."/>
            <person name="Reinders A."/>
            <person name="Rovekamp M."/>
            <person name="Sano R."/>
            <person name="Sawa S."/>
            <person name="Schmid M.W."/>
            <person name="Shirakawa M."/>
            <person name="Solano R."/>
            <person name="Spunde A."/>
            <person name="Suetsugu N."/>
            <person name="Sugano S."/>
            <person name="Sugiyama A."/>
            <person name="Sun R."/>
            <person name="Suzuki Y."/>
            <person name="Takenaka M."/>
            <person name="Takezawa D."/>
            <person name="Tomogane H."/>
            <person name="Tsuzuki M."/>
            <person name="Ueda T."/>
            <person name="Umeda M."/>
            <person name="Ward J.M."/>
            <person name="Watanabe Y."/>
            <person name="Yazaki K."/>
            <person name="Yokoyama R."/>
            <person name="Yoshitake Y."/>
            <person name="Yotsui I."/>
            <person name="Zachgo S."/>
            <person name="Schmutz J."/>
        </authorList>
    </citation>
    <scope>NUCLEOTIDE SEQUENCE [LARGE SCALE GENOMIC DNA]</scope>
    <source>
        <strain evidence="5">Tak-1</strain>
    </source>
</reference>
<dbReference type="InterPro" id="IPR001245">
    <property type="entry name" value="Ser-Thr/Tyr_kinase_cat_dom"/>
</dbReference>
<keyword evidence="1" id="KW-0547">Nucleotide-binding</keyword>
<organism evidence="3 5">
    <name type="scientific">Marchantia polymorpha</name>
    <name type="common">Common liverwort</name>
    <name type="synonym">Marchantia aquatica</name>
    <dbReference type="NCBI Taxonomy" id="3197"/>
    <lineage>
        <taxon>Eukaryota</taxon>
        <taxon>Viridiplantae</taxon>
        <taxon>Streptophyta</taxon>
        <taxon>Embryophyta</taxon>
        <taxon>Marchantiophyta</taxon>
        <taxon>Marchantiopsida</taxon>
        <taxon>Marchantiidae</taxon>
        <taxon>Marchantiales</taxon>
        <taxon>Marchantiaceae</taxon>
        <taxon>Marchantia</taxon>
    </lineage>
</organism>
<dbReference type="Pfam" id="PF07714">
    <property type="entry name" value="PK_Tyr_Ser-Thr"/>
    <property type="match status" value="1"/>
</dbReference>
<dbReference type="SMART" id="SM00219">
    <property type="entry name" value="TyrKc"/>
    <property type="match status" value="1"/>
</dbReference>
<feature type="domain" description="Protein kinase" evidence="2">
    <location>
        <begin position="47"/>
        <end position="182"/>
    </location>
</feature>
<accession>A0A2R6W2U3</accession>